<name>W9R2P5_9ROSA</name>
<evidence type="ECO:0000313" key="2">
    <source>
        <dbReference type="Proteomes" id="UP000030645"/>
    </source>
</evidence>
<dbReference type="Proteomes" id="UP000030645">
    <property type="component" value="Unassembled WGS sequence"/>
</dbReference>
<protein>
    <submittedName>
        <fullName evidence="1">Uncharacterized protein</fullName>
    </submittedName>
</protein>
<sequence>MGNWVKPKLMKEKTKQNKTRLKVCKQEEEDWLDLISKGLGLDGGMGEWLRRLDFVAVERGSIWRHGQEISQWERLSAYTVQI</sequence>
<evidence type="ECO:0000313" key="1">
    <source>
        <dbReference type="EMBL" id="EXB37097.1"/>
    </source>
</evidence>
<organism evidence="1 2">
    <name type="scientific">Morus notabilis</name>
    <dbReference type="NCBI Taxonomy" id="981085"/>
    <lineage>
        <taxon>Eukaryota</taxon>
        <taxon>Viridiplantae</taxon>
        <taxon>Streptophyta</taxon>
        <taxon>Embryophyta</taxon>
        <taxon>Tracheophyta</taxon>
        <taxon>Spermatophyta</taxon>
        <taxon>Magnoliopsida</taxon>
        <taxon>eudicotyledons</taxon>
        <taxon>Gunneridae</taxon>
        <taxon>Pentapetalae</taxon>
        <taxon>rosids</taxon>
        <taxon>fabids</taxon>
        <taxon>Rosales</taxon>
        <taxon>Moraceae</taxon>
        <taxon>Moreae</taxon>
        <taxon>Morus</taxon>
    </lineage>
</organism>
<dbReference type="AlphaFoldDB" id="W9R2P5"/>
<dbReference type="EMBL" id="KE343603">
    <property type="protein sequence ID" value="EXB37097.1"/>
    <property type="molecule type" value="Genomic_DNA"/>
</dbReference>
<keyword evidence="2" id="KW-1185">Reference proteome</keyword>
<proteinExistence type="predicted"/>
<reference evidence="2" key="1">
    <citation type="submission" date="2013-01" db="EMBL/GenBank/DDBJ databases">
        <title>Draft Genome Sequence of a Mulberry Tree, Morus notabilis C.K. Schneid.</title>
        <authorList>
            <person name="He N."/>
            <person name="Zhao S."/>
        </authorList>
    </citation>
    <scope>NUCLEOTIDE SEQUENCE</scope>
</reference>
<gene>
    <name evidence="1" type="ORF">L484_020889</name>
</gene>
<accession>W9R2P5</accession>